<organism evidence="3 4">
    <name type="scientific">Prorocentrum cordatum</name>
    <dbReference type="NCBI Taxonomy" id="2364126"/>
    <lineage>
        <taxon>Eukaryota</taxon>
        <taxon>Sar</taxon>
        <taxon>Alveolata</taxon>
        <taxon>Dinophyceae</taxon>
        <taxon>Prorocentrales</taxon>
        <taxon>Prorocentraceae</taxon>
        <taxon>Prorocentrum</taxon>
    </lineage>
</organism>
<protein>
    <submittedName>
        <fullName evidence="3">Uncharacterized protein</fullName>
    </submittedName>
</protein>
<evidence type="ECO:0000256" key="1">
    <source>
        <dbReference type="SAM" id="MobiDB-lite"/>
    </source>
</evidence>
<feature type="transmembrane region" description="Helical" evidence="2">
    <location>
        <begin position="183"/>
        <end position="202"/>
    </location>
</feature>
<feature type="transmembrane region" description="Helical" evidence="2">
    <location>
        <begin position="274"/>
        <end position="295"/>
    </location>
</feature>
<feature type="region of interest" description="Disordered" evidence="1">
    <location>
        <begin position="23"/>
        <end position="108"/>
    </location>
</feature>
<dbReference type="EMBL" id="CAUYUJ010018594">
    <property type="protein sequence ID" value="CAK0884845.1"/>
    <property type="molecule type" value="Genomic_DNA"/>
</dbReference>
<reference evidence="3" key="1">
    <citation type="submission" date="2023-10" db="EMBL/GenBank/DDBJ databases">
        <authorList>
            <person name="Chen Y."/>
            <person name="Shah S."/>
            <person name="Dougan E. K."/>
            <person name="Thang M."/>
            <person name="Chan C."/>
        </authorList>
    </citation>
    <scope>NUCLEOTIDE SEQUENCE [LARGE SCALE GENOMIC DNA]</scope>
</reference>
<keyword evidence="4" id="KW-1185">Reference proteome</keyword>
<feature type="transmembrane region" description="Helical" evidence="2">
    <location>
        <begin position="384"/>
        <end position="406"/>
    </location>
</feature>
<name>A0ABN9WEN0_9DINO</name>
<sequence>PAARSLCSPPRIEPLWLTGQSRQCRLSAKASQRRRPWSRRAHLRGAHKHAAASTGAAGKKADEDNMEKVPSGWATTSLNKDDSSSSIGSPQSPGPRRNASGITRVSSASKRVVDAGRREFCCYGLSWSAVAEVFTTPVNTEAEGETAGWAVQLQVRGPPPGSDASFKSMARRFAKHCCTEMKYFPIPLVFTLIPTILTSLVAGKWSIGGLVDPPWTCDPKESTIMLMYIERARKQPWLDELLSPLPKVLYFAGLAGTLYVICASWSWRITGKIFRLCVLYPVIVLCMAWSAPIWMRSVLVGVGQADCPLVQAWQIGFEEIQVYFAVPAITVATFAYLSKATGNVCFYMFKFEFVLVFLLYWFVLRPRAISLSDQVDEASDRMRVFLVVFLSLSMELVCMPWTRMIARASKGNHWSTSFLIPSFFIVFKASIGRMIVVGIQRWEYVTTVLVINGVGEYLLRINMKLRDELVYRRLFGRFVENPSAQLASDRSKNIRMHTFAFETLCQHVFTINGIVLVLVFDYSGKGDTNPDPIKLFRTLVIQVIVEALVDFSALLTLKKVYGYDIMAKADGRSWTWSLLFCPFMLFWSAHAMIDETATYCRTPSGPEFEQYNLTSTWMSCRALDSLLNATALS</sequence>
<gene>
    <name evidence="3" type="ORF">PCOR1329_LOCUS66631</name>
</gene>
<comment type="caution">
    <text evidence="3">The sequence shown here is derived from an EMBL/GenBank/DDBJ whole genome shotgun (WGS) entry which is preliminary data.</text>
</comment>
<feature type="transmembrane region" description="Helical" evidence="2">
    <location>
        <begin position="320"/>
        <end position="337"/>
    </location>
</feature>
<feature type="compositionally biased region" description="Low complexity" evidence="1">
    <location>
        <begin position="84"/>
        <end position="95"/>
    </location>
</feature>
<feature type="transmembrane region" description="Helical" evidence="2">
    <location>
        <begin position="248"/>
        <end position="267"/>
    </location>
</feature>
<proteinExistence type="predicted"/>
<evidence type="ECO:0000313" key="3">
    <source>
        <dbReference type="EMBL" id="CAK0884845.1"/>
    </source>
</evidence>
<feature type="transmembrane region" description="Helical" evidence="2">
    <location>
        <begin position="540"/>
        <end position="561"/>
    </location>
</feature>
<feature type="compositionally biased region" description="Basic residues" evidence="1">
    <location>
        <begin position="31"/>
        <end position="50"/>
    </location>
</feature>
<keyword evidence="2" id="KW-1133">Transmembrane helix</keyword>
<feature type="transmembrane region" description="Helical" evidence="2">
    <location>
        <begin position="442"/>
        <end position="459"/>
    </location>
</feature>
<evidence type="ECO:0000313" key="4">
    <source>
        <dbReference type="Proteomes" id="UP001189429"/>
    </source>
</evidence>
<evidence type="ECO:0000256" key="2">
    <source>
        <dbReference type="SAM" id="Phobius"/>
    </source>
</evidence>
<keyword evidence="2" id="KW-0812">Transmembrane</keyword>
<feature type="transmembrane region" description="Helical" evidence="2">
    <location>
        <begin position="344"/>
        <end position="364"/>
    </location>
</feature>
<dbReference type="Proteomes" id="UP001189429">
    <property type="component" value="Unassembled WGS sequence"/>
</dbReference>
<feature type="transmembrane region" description="Helical" evidence="2">
    <location>
        <begin position="499"/>
        <end position="520"/>
    </location>
</feature>
<accession>A0ABN9WEN0</accession>
<feature type="transmembrane region" description="Helical" evidence="2">
    <location>
        <begin position="418"/>
        <end position="436"/>
    </location>
</feature>
<keyword evidence="2" id="KW-0472">Membrane</keyword>
<feature type="non-terminal residue" evidence="3">
    <location>
        <position position="1"/>
    </location>
</feature>
<feature type="transmembrane region" description="Helical" evidence="2">
    <location>
        <begin position="573"/>
        <end position="593"/>
    </location>
</feature>